<dbReference type="Proteomes" id="UP000007030">
    <property type="component" value="Chromosome"/>
</dbReference>
<reference evidence="2 3" key="1">
    <citation type="journal article" date="2012" name="Stand. Genomic Sci.">
        <title>Complete genome sequence of the aerobic, heterotroph Marinithermus hydrothermalis type strain (T1(T)) from a deep-sea hydrothermal vent chimney.</title>
        <authorList>
            <person name="Copeland A."/>
            <person name="Gu W."/>
            <person name="Yasawong M."/>
            <person name="Lapidus A."/>
            <person name="Lucas S."/>
            <person name="Deshpande S."/>
            <person name="Pagani I."/>
            <person name="Tapia R."/>
            <person name="Cheng J.F."/>
            <person name="Goodwin L.A."/>
            <person name="Pitluck S."/>
            <person name="Liolios K."/>
            <person name="Ivanova N."/>
            <person name="Mavromatis K."/>
            <person name="Mikhailova N."/>
            <person name="Pati A."/>
            <person name="Chen A."/>
            <person name="Palaniappan K."/>
            <person name="Land M."/>
            <person name="Pan C."/>
            <person name="Brambilla E.M."/>
            <person name="Rohde M."/>
            <person name="Tindall B.J."/>
            <person name="Sikorski J."/>
            <person name="Goker M."/>
            <person name="Detter J.C."/>
            <person name="Bristow J."/>
            <person name="Eisen J.A."/>
            <person name="Markowitz V."/>
            <person name="Hugenholtz P."/>
            <person name="Kyrpides N.C."/>
            <person name="Klenk H.P."/>
            <person name="Woyke T."/>
        </authorList>
    </citation>
    <scope>NUCLEOTIDE SEQUENCE [LARGE SCALE GENOMIC DNA]</scope>
    <source>
        <strain evidence="3">DSM 14884 / JCM 11576 / T1</strain>
    </source>
</reference>
<dbReference type="InterPro" id="IPR018720">
    <property type="entry name" value="DUF2249"/>
</dbReference>
<dbReference type="AlphaFoldDB" id="F2NQR2"/>
<feature type="domain" description="DUF2249" evidence="1">
    <location>
        <begin position="6"/>
        <end position="75"/>
    </location>
</feature>
<proteinExistence type="predicted"/>
<protein>
    <recommendedName>
        <fullName evidence="1">DUF2249 domain-containing protein</fullName>
    </recommendedName>
</protein>
<dbReference type="eggNOG" id="COG4309">
    <property type="taxonomic scope" value="Bacteria"/>
</dbReference>
<dbReference type="OrthoDB" id="9798996at2"/>
<gene>
    <name evidence="2" type="ordered locus">Marky_1541</name>
</gene>
<sequence>MTRETVLDVRKIPPPQRHPLIFETFDALEAGQAFELVNDHDPKPLYYQFQAERPGRFSWTYLEAGPTVWRARIEKR</sequence>
<dbReference type="STRING" id="869210.Marky_1541"/>
<evidence type="ECO:0000313" key="3">
    <source>
        <dbReference type="Proteomes" id="UP000007030"/>
    </source>
</evidence>
<dbReference type="KEGG" id="mhd:Marky_1541"/>
<accession>F2NQR2</accession>
<dbReference type="Pfam" id="PF10006">
    <property type="entry name" value="DUF2249"/>
    <property type="match status" value="1"/>
</dbReference>
<evidence type="ECO:0000313" key="2">
    <source>
        <dbReference type="EMBL" id="AEB12276.1"/>
    </source>
</evidence>
<dbReference type="RefSeq" id="WP_013704323.1">
    <property type="nucleotide sequence ID" value="NC_015387.1"/>
</dbReference>
<organism evidence="2 3">
    <name type="scientific">Marinithermus hydrothermalis (strain DSM 14884 / JCM 11576 / T1)</name>
    <dbReference type="NCBI Taxonomy" id="869210"/>
    <lineage>
        <taxon>Bacteria</taxon>
        <taxon>Thermotogati</taxon>
        <taxon>Deinococcota</taxon>
        <taxon>Deinococci</taxon>
        <taxon>Thermales</taxon>
        <taxon>Thermaceae</taxon>
        <taxon>Marinithermus</taxon>
    </lineage>
</organism>
<keyword evidence="3" id="KW-1185">Reference proteome</keyword>
<name>F2NQR2_MARHT</name>
<evidence type="ECO:0000259" key="1">
    <source>
        <dbReference type="Pfam" id="PF10006"/>
    </source>
</evidence>
<dbReference type="EMBL" id="CP002630">
    <property type="protein sequence ID" value="AEB12276.1"/>
    <property type="molecule type" value="Genomic_DNA"/>
</dbReference>
<dbReference type="HOGENOM" id="CLU_146484_3_0_0"/>